<evidence type="ECO:0000256" key="3">
    <source>
        <dbReference type="ARBA" id="ARBA00022989"/>
    </source>
</evidence>
<dbReference type="InterPro" id="IPR036259">
    <property type="entry name" value="MFS_trans_sf"/>
</dbReference>
<feature type="transmembrane region" description="Helical" evidence="6">
    <location>
        <begin position="439"/>
        <end position="460"/>
    </location>
</feature>
<dbReference type="CDD" id="cd17323">
    <property type="entry name" value="MFS_Tpo1_MDR_like"/>
    <property type="match status" value="1"/>
</dbReference>
<evidence type="ECO:0000313" key="9">
    <source>
        <dbReference type="Proteomes" id="UP000094801"/>
    </source>
</evidence>
<dbReference type="Gene3D" id="1.20.1250.20">
    <property type="entry name" value="MFS general substrate transporter like domains"/>
    <property type="match status" value="1"/>
</dbReference>
<sequence>MSYDLDSVLTSESVSLATLDSDVDSQNLTNLQPRDVDENDINTKKLQRRESINELARRESIHSLYPDQINLDQLSRQSSRKNEVDLTPVTDNSCDDGGSLDSFDPNEVILEVGDKYDMYLMPVWRKWIITITLALIGLDICILSSCWSLVSPLQTKYKVSHEVFVLGVSFYIFGMACGPLFLSPLSETYGRRATYITGLLFCIIFQILTCFVHNYGCMIFSRYVTGLFGSVFLSVAPGTISDIFTKQDIGIPLSIYSLSPFLGPSLGPLLAGIVTEYTSGEKYMWTFYSILIFTCFLLAVLVIVVPETYQPVLLKWKAEELRKTTGNQDLYAPLHKAEIGLFTAILQAPKRPLLVLVKDPMMTVLCFYSGLILGIVYLFFVSIPYTFRTVWGFNTAQQGLAFLGMTIGMMISSILSRYFSQLYLKLSKKNGKPEPEFRFPSLICGGIFAPISLFILAFTTYKQCHWVGAIVASGCFGLSTGLIISSIFTYTADAYRLYAASAAAANTFARCSMAAIFPLFGLQLYEKLGVHYASLLLGCIALLLTPVPFLFYKYGKSLRQKSPYAWVE</sequence>
<dbReference type="PANTHER" id="PTHR23502:SF7">
    <property type="entry name" value="DRUG_PROTON ANTIPORTER YHK8-RELATED"/>
    <property type="match status" value="1"/>
</dbReference>
<dbReference type="GO" id="GO:0005886">
    <property type="term" value="C:plasma membrane"/>
    <property type="evidence" value="ECO:0007669"/>
    <property type="project" value="TreeGrafter"/>
</dbReference>
<dbReference type="InterPro" id="IPR011701">
    <property type="entry name" value="MFS"/>
</dbReference>
<dbReference type="FunFam" id="1.20.1250.20:FF:000082">
    <property type="entry name" value="MFS multidrug transporter, putative"/>
    <property type="match status" value="1"/>
</dbReference>
<proteinExistence type="predicted"/>
<keyword evidence="9" id="KW-1185">Reference proteome</keyword>
<dbReference type="SUPFAM" id="SSF103473">
    <property type="entry name" value="MFS general substrate transporter"/>
    <property type="match status" value="1"/>
</dbReference>
<name>A0A1E4T5V8_9ASCO</name>
<feature type="transmembrane region" description="Helical" evidence="6">
    <location>
        <begin position="220"/>
        <end position="241"/>
    </location>
</feature>
<evidence type="ECO:0000256" key="4">
    <source>
        <dbReference type="ARBA" id="ARBA00023136"/>
    </source>
</evidence>
<feature type="transmembrane region" description="Helical" evidence="6">
    <location>
        <begin position="466"/>
        <end position="490"/>
    </location>
</feature>
<dbReference type="STRING" id="983967.A0A1E4T5V8"/>
<dbReference type="GO" id="GO:0022857">
    <property type="term" value="F:transmembrane transporter activity"/>
    <property type="evidence" value="ECO:0007669"/>
    <property type="project" value="InterPro"/>
</dbReference>
<protein>
    <recommendedName>
        <fullName evidence="7">Major facilitator superfamily (MFS) profile domain-containing protein</fullName>
    </recommendedName>
</protein>
<feature type="domain" description="Major facilitator superfamily (MFS) profile" evidence="7">
    <location>
        <begin position="125"/>
        <end position="556"/>
    </location>
</feature>
<evidence type="ECO:0000259" key="7">
    <source>
        <dbReference type="PROSITE" id="PS50850"/>
    </source>
</evidence>
<dbReference type="PROSITE" id="PS50850">
    <property type="entry name" value="MFS"/>
    <property type="match status" value="1"/>
</dbReference>
<reference evidence="9" key="1">
    <citation type="submission" date="2016-04" db="EMBL/GenBank/DDBJ databases">
        <title>Comparative genomics of biotechnologically important yeasts.</title>
        <authorList>
            <consortium name="DOE Joint Genome Institute"/>
            <person name="Riley R."/>
            <person name="Haridas S."/>
            <person name="Wolfe K.H."/>
            <person name="Lopes M.R."/>
            <person name="Hittinger C.T."/>
            <person name="Goker M."/>
            <person name="Salamov A."/>
            <person name="Wisecaver J."/>
            <person name="Long T.M."/>
            <person name="Aerts A.L."/>
            <person name="Barry K."/>
            <person name="Choi C."/>
            <person name="Clum A."/>
            <person name="Coughlan A.Y."/>
            <person name="Deshpande S."/>
            <person name="Douglass A.P."/>
            <person name="Hanson S.J."/>
            <person name="Klenk H.-P."/>
            <person name="Labutti K."/>
            <person name="Lapidus A."/>
            <person name="Lindquist E."/>
            <person name="Lipzen A."/>
            <person name="Meier-Kolthoff J.P."/>
            <person name="Ohm R.A."/>
            <person name="Otillar R.P."/>
            <person name="Pangilinan J."/>
            <person name="Peng Y."/>
            <person name="Rokas A."/>
            <person name="Rosa C.A."/>
            <person name="Scheuner C."/>
            <person name="Sibirny A.A."/>
            <person name="Slot J.C."/>
            <person name="Stielow J.B."/>
            <person name="Sun H."/>
            <person name="Kurtzman C.P."/>
            <person name="Blackwell M."/>
            <person name="Grigoriev I.V."/>
            <person name="Jeffries T.W."/>
        </authorList>
    </citation>
    <scope>NUCLEOTIDE SEQUENCE [LARGE SCALE GENOMIC DNA]</scope>
    <source>
        <strain evidence="9">NRRL YB-2248</strain>
    </source>
</reference>
<feature type="transmembrane region" description="Helical" evidence="6">
    <location>
        <begin position="532"/>
        <end position="552"/>
    </location>
</feature>
<evidence type="ECO:0000313" key="8">
    <source>
        <dbReference type="EMBL" id="ODV87058.1"/>
    </source>
</evidence>
<feature type="region of interest" description="Disordered" evidence="5">
    <location>
        <begin position="79"/>
        <end position="99"/>
    </location>
</feature>
<feature type="transmembrane region" description="Helical" evidence="6">
    <location>
        <begin position="399"/>
        <end position="419"/>
    </location>
</feature>
<dbReference type="InterPro" id="IPR020846">
    <property type="entry name" value="MFS_dom"/>
</dbReference>
<evidence type="ECO:0000256" key="6">
    <source>
        <dbReference type="SAM" id="Phobius"/>
    </source>
</evidence>
<dbReference type="Proteomes" id="UP000094801">
    <property type="component" value="Unassembled WGS sequence"/>
</dbReference>
<dbReference type="OrthoDB" id="9986881at2759"/>
<keyword evidence="3 6" id="KW-1133">Transmembrane helix</keyword>
<evidence type="ECO:0000256" key="5">
    <source>
        <dbReference type="SAM" id="MobiDB-lite"/>
    </source>
</evidence>
<feature type="transmembrane region" description="Helical" evidence="6">
    <location>
        <begin position="285"/>
        <end position="305"/>
    </location>
</feature>
<dbReference type="PANTHER" id="PTHR23502">
    <property type="entry name" value="MAJOR FACILITATOR SUPERFAMILY"/>
    <property type="match status" value="1"/>
</dbReference>
<keyword evidence="2 6" id="KW-0812">Transmembrane</keyword>
<feature type="transmembrane region" description="Helical" evidence="6">
    <location>
        <begin position="497"/>
        <end position="520"/>
    </location>
</feature>
<evidence type="ECO:0000256" key="1">
    <source>
        <dbReference type="ARBA" id="ARBA00004141"/>
    </source>
</evidence>
<feature type="transmembrane region" description="Helical" evidence="6">
    <location>
        <begin position="163"/>
        <end position="182"/>
    </location>
</feature>
<organism evidence="8 9">
    <name type="scientific">[Candida] arabinofermentans NRRL YB-2248</name>
    <dbReference type="NCBI Taxonomy" id="983967"/>
    <lineage>
        <taxon>Eukaryota</taxon>
        <taxon>Fungi</taxon>
        <taxon>Dikarya</taxon>
        <taxon>Ascomycota</taxon>
        <taxon>Saccharomycotina</taxon>
        <taxon>Pichiomycetes</taxon>
        <taxon>Pichiales</taxon>
        <taxon>Pichiaceae</taxon>
        <taxon>Ogataea</taxon>
        <taxon>Ogataea/Candida clade</taxon>
    </lineage>
</organism>
<dbReference type="AlphaFoldDB" id="A0A1E4T5V8"/>
<gene>
    <name evidence="8" type="ORF">CANARDRAFT_194838</name>
</gene>
<dbReference type="Pfam" id="PF07690">
    <property type="entry name" value="MFS_1"/>
    <property type="match status" value="1"/>
</dbReference>
<dbReference type="EMBL" id="KV453848">
    <property type="protein sequence ID" value="ODV87058.1"/>
    <property type="molecule type" value="Genomic_DNA"/>
</dbReference>
<feature type="transmembrane region" description="Helical" evidence="6">
    <location>
        <begin position="194"/>
        <end position="214"/>
    </location>
</feature>
<comment type="subcellular location">
    <subcellularLocation>
        <location evidence="1">Membrane</location>
        <topology evidence="1">Multi-pass membrane protein</topology>
    </subcellularLocation>
</comment>
<accession>A0A1E4T5V8</accession>
<keyword evidence="4 6" id="KW-0472">Membrane</keyword>
<feature type="transmembrane region" description="Helical" evidence="6">
    <location>
        <begin position="127"/>
        <end position="151"/>
    </location>
</feature>
<feature type="transmembrane region" description="Helical" evidence="6">
    <location>
        <begin position="365"/>
        <end position="387"/>
    </location>
</feature>
<evidence type="ECO:0000256" key="2">
    <source>
        <dbReference type="ARBA" id="ARBA00022692"/>
    </source>
</evidence>